<feature type="region of interest" description="Disordered" evidence="1">
    <location>
        <begin position="1"/>
        <end position="35"/>
    </location>
</feature>
<proteinExistence type="predicted"/>
<dbReference type="EMBL" id="JAJSOF020000031">
    <property type="protein sequence ID" value="KAJ4431526.1"/>
    <property type="molecule type" value="Genomic_DNA"/>
</dbReference>
<name>A0ABQ8SCV9_PERAM</name>
<comment type="caution">
    <text evidence="2">The sequence shown here is derived from an EMBL/GenBank/DDBJ whole genome shotgun (WGS) entry which is preliminary data.</text>
</comment>
<evidence type="ECO:0000313" key="3">
    <source>
        <dbReference type="Proteomes" id="UP001148838"/>
    </source>
</evidence>
<feature type="compositionally biased region" description="Basic and acidic residues" evidence="1">
    <location>
        <begin position="21"/>
        <end position="35"/>
    </location>
</feature>
<evidence type="ECO:0000256" key="1">
    <source>
        <dbReference type="SAM" id="MobiDB-lite"/>
    </source>
</evidence>
<evidence type="ECO:0000313" key="2">
    <source>
        <dbReference type="EMBL" id="KAJ4431526.1"/>
    </source>
</evidence>
<sequence>MRIVSSHFTGDNEDLSPTPQESHKQDSSCGPKEKSRELNLATVVAKELDHLDLSSFTRMFGGDVRGRQVKSARVRHHAGTTFADVVPVANLHITLLVPLAGSSSTWNPLGRTWNLSSGAHWQELVVSSEVRDVKYIRSSNLFCIETIHFRTWVPNQNFIYLVPSTIP</sequence>
<protein>
    <submittedName>
        <fullName evidence="2">Uncharacterized protein</fullName>
    </submittedName>
</protein>
<accession>A0ABQ8SCV9</accession>
<gene>
    <name evidence="2" type="ORF">ANN_20124</name>
</gene>
<dbReference type="Proteomes" id="UP001148838">
    <property type="component" value="Unassembled WGS sequence"/>
</dbReference>
<organism evidence="2 3">
    <name type="scientific">Periplaneta americana</name>
    <name type="common">American cockroach</name>
    <name type="synonym">Blatta americana</name>
    <dbReference type="NCBI Taxonomy" id="6978"/>
    <lineage>
        <taxon>Eukaryota</taxon>
        <taxon>Metazoa</taxon>
        <taxon>Ecdysozoa</taxon>
        <taxon>Arthropoda</taxon>
        <taxon>Hexapoda</taxon>
        <taxon>Insecta</taxon>
        <taxon>Pterygota</taxon>
        <taxon>Neoptera</taxon>
        <taxon>Polyneoptera</taxon>
        <taxon>Dictyoptera</taxon>
        <taxon>Blattodea</taxon>
        <taxon>Blattoidea</taxon>
        <taxon>Blattidae</taxon>
        <taxon>Blattinae</taxon>
        <taxon>Periplaneta</taxon>
    </lineage>
</organism>
<reference evidence="2 3" key="1">
    <citation type="journal article" date="2022" name="Allergy">
        <title>Genome assembly and annotation of Periplaneta americana reveal a comprehensive cockroach allergen profile.</title>
        <authorList>
            <person name="Wang L."/>
            <person name="Xiong Q."/>
            <person name="Saelim N."/>
            <person name="Wang L."/>
            <person name="Nong W."/>
            <person name="Wan A.T."/>
            <person name="Shi M."/>
            <person name="Liu X."/>
            <person name="Cao Q."/>
            <person name="Hui J.H.L."/>
            <person name="Sookrung N."/>
            <person name="Leung T.F."/>
            <person name="Tungtrongchitr A."/>
            <person name="Tsui S.K.W."/>
        </authorList>
    </citation>
    <scope>NUCLEOTIDE SEQUENCE [LARGE SCALE GENOMIC DNA]</scope>
    <source>
        <strain evidence="2">PWHHKU_190912</strain>
    </source>
</reference>
<keyword evidence="3" id="KW-1185">Reference proteome</keyword>